<organism evidence="1 2">
    <name type="scientific">Roseivirga pacifica</name>
    <dbReference type="NCBI Taxonomy" id="1267423"/>
    <lineage>
        <taxon>Bacteria</taxon>
        <taxon>Pseudomonadati</taxon>
        <taxon>Bacteroidota</taxon>
        <taxon>Cytophagia</taxon>
        <taxon>Cytophagales</taxon>
        <taxon>Roseivirgaceae</taxon>
        <taxon>Roseivirga</taxon>
    </lineage>
</organism>
<dbReference type="EMBL" id="FOIR01000001">
    <property type="protein sequence ID" value="SEW09608.1"/>
    <property type="molecule type" value="Genomic_DNA"/>
</dbReference>
<sequence length="255" mass="29391">MSIQLEPDFSLPFLTDIWEIRQAGDRLLITTRDSQALEVSFALFEISKQEFLWQNLAFEESWWISAYQFTGDFVVFQTYNDTQDIEARTAFAFDVEQEEALWSIEQVKLQMVNDKVLRYTSEEGDAALIEIATGQLVEELIPSKQDEAAAFPLTYEAESKHAATLNRFLQKKCGVELVGGIDYLEHNELILISGNFKEEDTYSLHLFVFDVEGNLLLHEIMENDLNGLASGTFFIVNQALIFVKEKREIIFYQLK</sequence>
<proteinExistence type="predicted"/>
<dbReference type="AlphaFoldDB" id="A0A1I0P5T1"/>
<evidence type="ECO:0000313" key="1">
    <source>
        <dbReference type="EMBL" id="SEW09608.1"/>
    </source>
</evidence>
<name>A0A1I0P5T1_9BACT</name>
<reference evidence="2" key="1">
    <citation type="submission" date="2016-10" db="EMBL/GenBank/DDBJ databases">
        <authorList>
            <person name="Varghese N."/>
            <person name="Submissions S."/>
        </authorList>
    </citation>
    <scope>NUCLEOTIDE SEQUENCE [LARGE SCALE GENOMIC DNA]</scope>
    <source>
        <strain evidence="2">CGMCC 1.12402</strain>
    </source>
</reference>
<evidence type="ECO:0000313" key="2">
    <source>
        <dbReference type="Proteomes" id="UP000199437"/>
    </source>
</evidence>
<gene>
    <name evidence="1" type="ORF">SAMN05216290_1739</name>
</gene>
<dbReference type="Proteomes" id="UP000199437">
    <property type="component" value="Unassembled WGS sequence"/>
</dbReference>
<keyword evidence="2" id="KW-1185">Reference proteome</keyword>
<dbReference type="STRING" id="1267423.SAMN05216290_1739"/>
<dbReference type="InterPro" id="IPR032595">
    <property type="entry name" value="DUF4905"/>
</dbReference>
<evidence type="ECO:0008006" key="3">
    <source>
        <dbReference type="Google" id="ProtNLM"/>
    </source>
</evidence>
<protein>
    <recommendedName>
        <fullName evidence="3">DUF4905 domain-containing protein</fullName>
    </recommendedName>
</protein>
<dbReference type="Pfam" id="PF16248">
    <property type="entry name" value="DUF4905"/>
    <property type="match status" value="1"/>
</dbReference>
<accession>A0A1I0P5T1</accession>